<dbReference type="Pfam" id="PF00672">
    <property type="entry name" value="HAMP"/>
    <property type="match status" value="1"/>
</dbReference>
<dbReference type="GO" id="GO:0016020">
    <property type="term" value="C:membrane"/>
    <property type="evidence" value="ECO:0007669"/>
    <property type="project" value="InterPro"/>
</dbReference>
<dbReference type="PANTHER" id="PTHR43156">
    <property type="entry name" value="STAGE II SPORULATION PROTEIN E-RELATED"/>
    <property type="match status" value="1"/>
</dbReference>
<sequence length="1024" mass="116990">MDHLFFHNFFTVSGLNYVIFTLFFAGYLLTLRDRTAATRDLIFLFTIISSMALAYFLAYLIPRPIFAYHRWISVAVSLYGTSHVSLFLLNYPEPIWPRFRKIYFWSTFVISSIVTLAFVYQSLSAPKVYEFDGHYYDVDLPVLGRIVGAVILLYVLFFVITGVIRIVRAKKRFPLVVMLLAFLFIVFVPGIFNLLNRLNLLDREVFQTIWNISGVAGAFVFLVIYVNHMTERTTLLMKLYAISLVTVLLILQAVNFHLLRDREGMYDSLQVQKGYRAIVDQTYRSEDLSCIARVNADGTSSVVYEGEAETLPGLCRQSSVQQAAQRVLQRYLNGDSVAAIKATTAEALLPALSGTLNWLQSEKQRHSEAGMDESAHRQQILKDLKKGRNRIRRVRGIIERLPGADLRAEFQKAAETLKSDPFLAARLEAALTGPDDFFKDRSSLLALFPEPLSPGDRGYGLDRQAAAHEDPLDGKYITYYLSSGQQLYQVDFRYEAYRSFLNEGSFVMNNLQLGVTVLIMLGYPIFFLGALLQPLRSLLGGVETVNRGDLNVQVPVKIEDEIGFLTRNFNSMVDSIRTAREELREYADQLEQRVIERTEELQNTLVEVRSLKEVQDGDYFLTSLLLRPLSANHVPEDSPCIVDFVVKQKKQFTFRRWKEEIGGDLCTAHRIVLRGRPYIFAVNADAMGKSIQGAGGALVLGAVIESLVERTKYSELDRELLPEKWLKLAFVELHRVFESFDGSMLVSLIMSLIDEETGFVYFINAEHPLPVLVRDGQASFIEQAEPLRKLGMTGMSGFISIQTISLQIGDTLIFGSDGKDDLVMGEKDGVRIINEDESLFLSIAARTQGNPSQMAQILSEQYELMDDLSLLSIRYQPDSDEHRRRRAVSRQLKENIEAVRSGSIEPHEGIQLLLKGLSEYPENLQLHKQLASLYLKTGQYGRAIIHMEKYLRFRPEDDEMLYRLFLLMKKRNLLARAAEYGEIYHLRHPDDRRVTKELMEVYARLNNKVREEKFRKRLETMQEG</sequence>
<dbReference type="InterPro" id="IPR036457">
    <property type="entry name" value="PPM-type-like_dom_sf"/>
</dbReference>
<accession>A0A833H4R0</accession>
<dbReference type="PANTHER" id="PTHR43156:SF2">
    <property type="entry name" value="STAGE II SPORULATION PROTEIN E"/>
    <property type="match status" value="1"/>
</dbReference>
<dbReference type="InterPro" id="IPR052016">
    <property type="entry name" value="Bact_Sigma-Reg"/>
</dbReference>
<feature type="transmembrane region" description="Helical" evidence="4">
    <location>
        <begin position="208"/>
        <end position="227"/>
    </location>
</feature>
<dbReference type="EMBL" id="WBUI01000002">
    <property type="protein sequence ID" value="KAB2934850.1"/>
    <property type="molecule type" value="Genomic_DNA"/>
</dbReference>
<reference evidence="6 7" key="1">
    <citation type="submission" date="2019-10" db="EMBL/GenBank/DDBJ databases">
        <title>Extracellular Electron Transfer in a Candidatus Methanoperedens spp. Enrichment Culture.</title>
        <authorList>
            <person name="Berger S."/>
            <person name="Rangel Shaw D."/>
            <person name="Berben T."/>
            <person name="In 'T Zandt M."/>
            <person name="Frank J."/>
            <person name="Reimann J."/>
            <person name="Jetten M.S.M."/>
            <person name="Welte C.U."/>
        </authorList>
    </citation>
    <scope>NUCLEOTIDE SEQUENCE [LARGE SCALE GENOMIC DNA]</scope>
    <source>
        <strain evidence="6">SB12</strain>
    </source>
</reference>
<dbReference type="GO" id="GO:0007165">
    <property type="term" value="P:signal transduction"/>
    <property type="evidence" value="ECO:0007669"/>
    <property type="project" value="InterPro"/>
</dbReference>
<dbReference type="PROSITE" id="PS50885">
    <property type="entry name" value="HAMP"/>
    <property type="match status" value="1"/>
</dbReference>
<feature type="transmembrane region" description="Helical" evidence="4">
    <location>
        <begin position="176"/>
        <end position="196"/>
    </location>
</feature>
<dbReference type="Gene3D" id="3.60.40.10">
    <property type="entry name" value="PPM-type phosphatase domain"/>
    <property type="match status" value="1"/>
</dbReference>
<evidence type="ECO:0000256" key="1">
    <source>
        <dbReference type="ARBA" id="ARBA00022801"/>
    </source>
</evidence>
<dbReference type="PROSITE" id="PS50005">
    <property type="entry name" value="TPR"/>
    <property type="match status" value="1"/>
</dbReference>
<dbReference type="Pfam" id="PF07228">
    <property type="entry name" value="SpoIIE"/>
    <property type="match status" value="1"/>
</dbReference>
<dbReference type="SUPFAM" id="SSF158472">
    <property type="entry name" value="HAMP domain-like"/>
    <property type="match status" value="1"/>
</dbReference>
<feature type="transmembrane region" description="Helical" evidence="4">
    <location>
        <begin position="102"/>
        <end position="123"/>
    </location>
</feature>
<name>A0A833H4R0_9LEPT</name>
<protein>
    <submittedName>
        <fullName evidence="6">SpoIIE family protein phosphatase</fullName>
    </submittedName>
</protein>
<evidence type="ECO:0000256" key="4">
    <source>
        <dbReference type="SAM" id="Phobius"/>
    </source>
</evidence>
<evidence type="ECO:0000256" key="2">
    <source>
        <dbReference type="PROSITE-ProRule" id="PRU00339"/>
    </source>
</evidence>
<feature type="domain" description="HAMP" evidence="5">
    <location>
        <begin position="529"/>
        <end position="581"/>
    </location>
</feature>
<feature type="transmembrane region" description="Helical" evidence="4">
    <location>
        <begin position="68"/>
        <end position="90"/>
    </location>
</feature>
<comment type="caution">
    <text evidence="6">The sequence shown here is derived from an EMBL/GenBank/DDBJ whole genome shotgun (WGS) entry which is preliminary data.</text>
</comment>
<feature type="transmembrane region" description="Helical" evidence="4">
    <location>
        <begin position="239"/>
        <end position="259"/>
    </location>
</feature>
<keyword evidence="1" id="KW-0378">Hydrolase</keyword>
<evidence type="ECO:0000313" key="7">
    <source>
        <dbReference type="Proteomes" id="UP000460298"/>
    </source>
</evidence>
<keyword evidence="4" id="KW-0812">Transmembrane</keyword>
<evidence type="ECO:0000259" key="5">
    <source>
        <dbReference type="PROSITE" id="PS50885"/>
    </source>
</evidence>
<organism evidence="6 7">
    <name type="scientific">Leptonema illini</name>
    <dbReference type="NCBI Taxonomy" id="183"/>
    <lineage>
        <taxon>Bacteria</taxon>
        <taxon>Pseudomonadati</taxon>
        <taxon>Spirochaetota</taxon>
        <taxon>Spirochaetia</taxon>
        <taxon>Leptospirales</taxon>
        <taxon>Leptospiraceae</taxon>
        <taxon>Leptonema</taxon>
    </lineage>
</organism>
<feature type="transmembrane region" description="Helical" evidence="4">
    <location>
        <begin position="6"/>
        <end position="29"/>
    </location>
</feature>
<dbReference type="GO" id="GO:0016791">
    <property type="term" value="F:phosphatase activity"/>
    <property type="evidence" value="ECO:0007669"/>
    <property type="project" value="TreeGrafter"/>
</dbReference>
<keyword evidence="3" id="KW-0175">Coiled coil</keyword>
<dbReference type="AlphaFoldDB" id="A0A833H4R0"/>
<feature type="transmembrane region" description="Helical" evidence="4">
    <location>
        <begin position="143"/>
        <end position="164"/>
    </location>
</feature>
<dbReference type="InterPro" id="IPR019734">
    <property type="entry name" value="TPR_rpt"/>
</dbReference>
<dbReference type="Gene3D" id="1.25.40.10">
    <property type="entry name" value="Tetratricopeptide repeat domain"/>
    <property type="match status" value="1"/>
</dbReference>
<dbReference type="CDD" id="cd06225">
    <property type="entry name" value="HAMP"/>
    <property type="match status" value="1"/>
</dbReference>
<dbReference type="Proteomes" id="UP000460298">
    <property type="component" value="Unassembled WGS sequence"/>
</dbReference>
<evidence type="ECO:0000313" key="6">
    <source>
        <dbReference type="EMBL" id="KAB2934850.1"/>
    </source>
</evidence>
<evidence type="ECO:0000256" key="3">
    <source>
        <dbReference type="SAM" id="Coils"/>
    </source>
</evidence>
<feature type="coiled-coil region" evidence="3">
    <location>
        <begin position="573"/>
        <end position="607"/>
    </location>
</feature>
<feature type="transmembrane region" description="Helical" evidence="4">
    <location>
        <begin position="41"/>
        <end position="62"/>
    </location>
</feature>
<dbReference type="InterPro" id="IPR003660">
    <property type="entry name" value="HAMP_dom"/>
</dbReference>
<dbReference type="InterPro" id="IPR001932">
    <property type="entry name" value="PPM-type_phosphatase-like_dom"/>
</dbReference>
<keyword evidence="4" id="KW-1133">Transmembrane helix</keyword>
<dbReference type="SUPFAM" id="SSF48452">
    <property type="entry name" value="TPR-like"/>
    <property type="match status" value="1"/>
</dbReference>
<keyword evidence="4" id="KW-0472">Membrane</keyword>
<gene>
    <name evidence="6" type="ORF">F9K24_03475</name>
</gene>
<proteinExistence type="predicted"/>
<dbReference type="InterPro" id="IPR011990">
    <property type="entry name" value="TPR-like_helical_dom_sf"/>
</dbReference>
<dbReference type="Gene3D" id="6.10.340.10">
    <property type="match status" value="1"/>
</dbReference>
<feature type="repeat" description="TPR" evidence="2">
    <location>
        <begin position="924"/>
        <end position="957"/>
    </location>
</feature>
<dbReference type="SMART" id="SM00331">
    <property type="entry name" value="PP2C_SIG"/>
    <property type="match status" value="1"/>
</dbReference>
<dbReference type="SMART" id="SM00304">
    <property type="entry name" value="HAMP"/>
    <property type="match status" value="1"/>
</dbReference>
<keyword evidence="2" id="KW-0802">TPR repeat</keyword>